<dbReference type="PIRSF" id="PIRSF017082">
    <property type="entry name" value="YflP"/>
    <property type="match status" value="1"/>
</dbReference>
<accession>A0ABU8WBS3</accession>
<comment type="similarity">
    <text evidence="1">Belongs to the UPF0065 (bug) family.</text>
</comment>
<keyword evidence="4" id="KW-1185">Reference proteome</keyword>
<dbReference type="Gene3D" id="3.40.190.10">
    <property type="entry name" value="Periplasmic binding protein-like II"/>
    <property type="match status" value="1"/>
</dbReference>
<comment type="caution">
    <text evidence="3">The sequence shown here is derived from an EMBL/GenBank/DDBJ whole genome shotgun (WGS) entry which is preliminary data.</text>
</comment>
<protein>
    <submittedName>
        <fullName evidence="3">Tripartite tricarboxylate transporter substrate-binding protein</fullName>
    </submittedName>
</protein>
<proteinExistence type="inferred from homology"/>
<gene>
    <name evidence="3" type="ORF">WKW80_33275</name>
</gene>
<reference evidence="3 4" key="1">
    <citation type="submission" date="2024-03" db="EMBL/GenBank/DDBJ databases">
        <title>Novel species of the genus Variovorax.</title>
        <authorList>
            <person name="Liu Q."/>
            <person name="Xin Y.-H."/>
        </authorList>
    </citation>
    <scope>NUCLEOTIDE SEQUENCE [LARGE SCALE GENOMIC DNA]</scope>
    <source>
        <strain evidence="3 4">KACC 18501</strain>
    </source>
</reference>
<sequence>MKAIAVLLLFTLGTCASALADTFPQRPVTLIVPFAAGGPTDVVARHVAQAMGKSLGQSVIVENRASTGGIVGTDVVARADPNGYTLLIHNIGMSTLPALSRTLRFNPLKDFDYIGQVADVPMTLIGRRNLSPSNFIELRRYLTQNERKINLANAGIGTASHLCGLMLMSQLKIPMTTIPYKGAAPAMTDLQGGQVDLLCDQVTTTLGPIATSRVKPYAVTTRSRLAALPDLPTLSEQSVTDFEVTVWHGIYAPKNLPKDVSDRLVKALQDAVGDPAFKESMQKLGAIPASKENITPEGLARKLRSEVDRWTPLIQAAEAYID</sequence>
<dbReference type="Pfam" id="PF03401">
    <property type="entry name" value="TctC"/>
    <property type="match status" value="1"/>
</dbReference>
<feature type="signal peptide" evidence="2">
    <location>
        <begin position="1"/>
        <end position="20"/>
    </location>
</feature>
<keyword evidence="2" id="KW-0732">Signal</keyword>
<dbReference type="InterPro" id="IPR042100">
    <property type="entry name" value="Bug_dom1"/>
</dbReference>
<dbReference type="InterPro" id="IPR005064">
    <property type="entry name" value="BUG"/>
</dbReference>
<dbReference type="Gene3D" id="3.40.190.150">
    <property type="entry name" value="Bordetella uptake gene, domain 1"/>
    <property type="match status" value="1"/>
</dbReference>
<evidence type="ECO:0000256" key="1">
    <source>
        <dbReference type="ARBA" id="ARBA00006987"/>
    </source>
</evidence>
<dbReference type="SUPFAM" id="SSF53850">
    <property type="entry name" value="Periplasmic binding protein-like II"/>
    <property type="match status" value="1"/>
</dbReference>
<dbReference type="PANTHER" id="PTHR42928">
    <property type="entry name" value="TRICARBOXYLATE-BINDING PROTEIN"/>
    <property type="match status" value="1"/>
</dbReference>
<dbReference type="Proteomes" id="UP001363010">
    <property type="component" value="Unassembled WGS sequence"/>
</dbReference>
<evidence type="ECO:0000313" key="3">
    <source>
        <dbReference type="EMBL" id="MEJ8826822.1"/>
    </source>
</evidence>
<dbReference type="PANTHER" id="PTHR42928:SF5">
    <property type="entry name" value="BLR1237 PROTEIN"/>
    <property type="match status" value="1"/>
</dbReference>
<organism evidence="3 4">
    <name type="scientific">Variovorax humicola</name>
    <dbReference type="NCBI Taxonomy" id="1769758"/>
    <lineage>
        <taxon>Bacteria</taxon>
        <taxon>Pseudomonadati</taxon>
        <taxon>Pseudomonadota</taxon>
        <taxon>Betaproteobacteria</taxon>
        <taxon>Burkholderiales</taxon>
        <taxon>Comamonadaceae</taxon>
        <taxon>Variovorax</taxon>
    </lineage>
</organism>
<name>A0ABU8WBS3_9BURK</name>
<evidence type="ECO:0000313" key="4">
    <source>
        <dbReference type="Proteomes" id="UP001363010"/>
    </source>
</evidence>
<feature type="chain" id="PRO_5046513053" evidence="2">
    <location>
        <begin position="21"/>
        <end position="322"/>
    </location>
</feature>
<dbReference type="RefSeq" id="WP_340367858.1">
    <property type="nucleotide sequence ID" value="NZ_JBBKZV010000042.1"/>
</dbReference>
<dbReference type="EMBL" id="JBBKZV010000042">
    <property type="protein sequence ID" value="MEJ8826822.1"/>
    <property type="molecule type" value="Genomic_DNA"/>
</dbReference>
<evidence type="ECO:0000256" key="2">
    <source>
        <dbReference type="SAM" id="SignalP"/>
    </source>
</evidence>